<sequence>MAAKTGVTSVQVRRLKVLCATAVKVVRRRSPPQVAEMIAALQAFKDAVAVADNDHANEEVPSTHRYPLDYAAPKPIADQVAILRRYFPQLKTWNESLAQQQVPAGAEGNFAIPRWQLIAPTYNEATQLVLGKLSEQRSGKFVNYREGQLGPDRFRETTQKAKAFEVIGREQEGSDILVVGAQFGITHRGKSVRRVRALTKRGRQFCLGAFEVGIMLLTHPERLQHDDGLWLDCPGDEYSFDAGGGFRGAPYFGFRGGRLRFDAIDVSDASVDCGSASGFLQQ</sequence>
<comment type="caution">
    <text evidence="1">The sequence shown here is derived from an EMBL/GenBank/DDBJ whole genome shotgun (WGS) entry which is preliminary data.</text>
</comment>
<proteinExistence type="predicted"/>
<name>A0A1F6LRI5_9BACT</name>
<dbReference type="EMBL" id="MFPV01000025">
    <property type="protein sequence ID" value="OGH62012.1"/>
    <property type="molecule type" value="Genomic_DNA"/>
</dbReference>
<gene>
    <name evidence="1" type="ORF">A2848_01550</name>
</gene>
<dbReference type="AlphaFoldDB" id="A0A1F6LRI5"/>
<dbReference type="Proteomes" id="UP000176329">
    <property type="component" value="Unassembled WGS sequence"/>
</dbReference>
<protein>
    <submittedName>
        <fullName evidence="1">Uncharacterized protein</fullName>
    </submittedName>
</protein>
<accession>A0A1F6LRI5</accession>
<evidence type="ECO:0000313" key="2">
    <source>
        <dbReference type="Proteomes" id="UP000176329"/>
    </source>
</evidence>
<evidence type="ECO:0000313" key="1">
    <source>
        <dbReference type="EMBL" id="OGH62012.1"/>
    </source>
</evidence>
<reference evidence="1 2" key="1">
    <citation type="journal article" date="2016" name="Nat. Commun.">
        <title>Thousands of microbial genomes shed light on interconnected biogeochemical processes in an aquifer system.</title>
        <authorList>
            <person name="Anantharaman K."/>
            <person name="Brown C.T."/>
            <person name="Hug L.A."/>
            <person name="Sharon I."/>
            <person name="Castelle C.J."/>
            <person name="Probst A.J."/>
            <person name="Thomas B.C."/>
            <person name="Singh A."/>
            <person name="Wilkins M.J."/>
            <person name="Karaoz U."/>
            <person name="Brodie E.L."/>
            <person name="Williams K.H."/>
            <person name="Hubbard S.S."/>
            <person name="Banfield J.F."/>
        </authorList>
    </citation>
    <scope>NUCLEOTIDE SEQUENCE [LARGE SCALE GENOMIC DNA]</scope>
</reference>
<organism evidence="1 2">
    <name type="scientific">Candidatus Magasanikbacteria bacterium RIFCSPHIGHO2_01_FULL_50_8</name>
    <dbReference type="NCBI Taxonomy" id="1798674"/>
    <lineage>
        <taxon>Bacteria</taxon>
        <taxon>Candidatus Magasanikiibacteriota</taxon>
    </lineage>
</organism>